<dbReference type="Proteomes" id="UP001153076">
    <property type="component" value="Unassembled WGS sequence"/>
</dbReference>
<feature type="region of interest" description="Disordered" evidence="1">
    <location>
        <begin position="255"/>
        <end position="281"/>
    </location>
</feature>
<name>A0A9Q1JMH0_9CARY</name>
<evidence type="ECO:0000256" key="1">
    <source>
        <dbReference type="SAM" id="MobiDB-lite"/>
    </source>
</evidence>
<dbReference type="AlphaFoldDB" id="A0A9Q1JMH0"/>
<keyword evidence="3" id="KW-1185">Reference proteome</keyword>
<gene>
    <name evidence="2" type="ORF">Cgig2_015860</name>
</gene>
<dbReference type="EMBL" id="JAKOGI010001509">
    <property type="protein sequence ID" value="KAJ8425253.1"/>
    <property type="molecule type" value="Genomic_DNA"/>
</dbReference>
<protein>
    <submittedName>
        <fullName evidence="2">Uncharacterized protein</fullName>
    </submittedName>
</protein>
<sequence length="281" mass="32676">MDEMALYVLGNFEYYRREVVFPPRPLPYDYRELCPNFNLTMVEEFAQDYEVLELPQVVFMSMLLNDDVKLSVLSGWMIPIMESALKELRWNAFQAWTGCNRVPKEEYKFSGRERKRLSLCLQPESWLTIITMAFLPFRETGEIADYIRENFRWHWRSASRPPRPLPEDYRVLCLHFVLSKAEEAACEFELPEMVQATFYAMLLNDAVGLGIVSGFIAADLRASLEGLRWTSFESWMYVNKHDLLEAQLYQQAPPGVARELVNDQEESSGSNDPPPPSSDDE</sequence>
<feature type="compositionally biased region" description="Pro residues" evidence="1">
    <location>
        <begin position="272"/>
        <end position="281"/>
    </location>
</feature>
<organism evidence="2 3">
    <name type="scientific">Carnegiea gigantea</name>
    <dbReference type="NCBI Taxonomy" id="171969"/>
    <lineage>
        <taxon>Eukaryota</taxon>
        <taxon>Viridiplantae</taxon>
        <taxon>Streptophyta</taxon>
        <taxon>Embryophyta</taxon>
        <taxon>Tracheophyta</taxon>
        <taxon>Spermatophyta</taxon>
        <taxon>Magnoliopsida</taxon>
        <taxon>eudicotyledons</taxon>
        <taxon>Gunneridae</taxon>
        <taxon>Pentapetalae</taxon>
        <taxon>Caryophyllales</taxon>
        <taxon>Cactineae</taxon>
        <taxon>Cactaceae</taxon>
        <taxon>Cactoideae</taxon>
        <taxon>Echinocereeae</taxon>
        <taxon>Carnegiea</taxon>
    </lineage>
</organism>
<evidence type="ECO:0000313" key="2">
    <source>
        <dbReference type="EMBL" id="KAJ8425253.1"/>
    </source>
</evidence>
<reference evidence="2" key="1">
    <citation type="submission" date="2022-04" db="EMBL/GenBank/DDBJ databases">
        <title>Carnegiea gigantea Genome sequencing and assembly v2.</title>
        <authorList>
            <person name="Copetti D."/>
            <person name="Sanderson M.J."/>
            <person name="Burquez A."/>
            <person name="Wojciechowski M.F."/>
        </authorList>
    </citation>
    <scope>NUCLEOTIDE SEQUENCE</scope>
    <source>
        <strain evidence="2">SGP5-SGP5p</strain>
        <tissue evidence="2">Aerial part</tissue>
    </source>
</reference>
<comment type="caution">
    <text evidence="2">The sequence shown here is derived from an EMBL/GenBank/DDBJ whole genome shotgun (WGS) entry which is preliminary data.</text>
</comment>
<evidence type="ECO:0000313" key="3">
    <source>
        <dbReference type="Proteomes" id="UP001153076"/>
    </source>
</evidence>
<accession>A0A9Q1JMH0</accession>
<proteinExistence type="predicted"/>